<dbReference type="AlphaFoldDB" id="A0A0R3WAV6"/>
<dbReference type="InterPro" id="IPR038645">
    <property type="entry name" value="TTC5_OB_sf"/>
</dbReference>
<dbReference type="OrthoDB" id="423589at2759"/>
<dbReference type="STRING" id="60517.A0A0R3WAV6"/>
<dbReference type="EMBL" id="UYRS01018662">
    <property type="protein sequence ID" value="VDK38885.1"/>
    <property type="molecule type" value="Genomic_DNA"/>
</dbReference>
<dbReference type="SUPFAM" id="SSF48452">
    <property type="entry name" value="TPR-like"/>
    <property type="match status" value="2"/>
</dbReference>
<dbReference type="Gene3D" id="2.40.50.550">
    <property type="match status" value="1"/>
</dbReference>
<sequence length="645" mass="71268">MVHLESRQHQLLQLYSTQPNNPTLDDELTKLRNEWSACVARCVDLEYCIDTAVTALKHSLDLTVLLTPLFSLSEELSACDRGGTMLLLVEKTFENLKQQRARLIDAWSQHLSEHIRMEEIEAAVNELLRLRDTWILENTSLSFENLSEDPEKVFPLESDLTPLIREVVRTSEEKAEKMATKVSHVLNLVANFLHSHDLSTSQKARVLLLKGKALNLTVPFTQDTGEVKSTLGKVTKLDSGLSDAWCELAEYEWMTSGPESALPPLQTAFRLDKHNSEVLWRLSMLLRQLSRESVARQNFLTSTEFSDFIESCGSDRVAISLRFAHAAVREQPDSGRAWECLGNALFTASLMGAESGGFLNRSLVAFSQAAKHPGVIGQPHFHFNRAAAMHYADNFAGALAHWFKAALLDPAWPAPRINAIRCLNALGKMHAAVHASETNTTTKTTRKRVASLISTLSSSSNSLNRLLGPYHNLRYRTFAELVEGSNADVVCCGGVVTSLPADTELTLNLLLVDAKGAFLVLRIFQIGKFPRHLEVFRYFKGLGPSTKDVIAIPNPILEHCTVSAGLIRLLHAFDACVRAEGAESAEEEEDAVGGDTKVTDLDNLKTLDFLILRVSSPQILCVNGSRVGRAWTAAAVPKNVFFASA</sequence>
<name>A0A0R3WAV6_TAEAS</name>
<reference evidence="1 2" key="2">
    <citation type="submission" date="2018-11" db="EMBL/GenBank/DDBJ databases">
        <authorList>
            <consortium name="Pathogen Informatics"/>
        </authorList>
    </citation>
    <scope>NUCLEOTIDE SEQUENCE [LARGE SCALE GENOMIC DNA]</scope>
</reference>
<dbReference type="InterPro" id="IPR011990">
    <property type="entry name" value="TPR-like_helical_dom_sf"/>
</dbReference>
<dbReference type="Proteomes" id="UP000282613">
    <property type="component" value="Unassembled WGS sequence"/>
</dbReference>
<organism evidence="3">
    <name type="scientific">Taenia asiatica</name>
    <name type="common">Asian tapeworm</name>
    <dbReference type="NCBI Taxonomy" id="60517"/>
    <lineage>
        <taxon>Eukaryota</taxon>
        <taxon>Metazoa</taxon>
        <taxon>Spiralia</taxon>
        <taxon>Lophotrochozoa</taxon>
        <taxon>Platyhelminthes</taxon>
        <taxon>Cestoda</taxon>
        <taxon>Eucestoda</taxon>
        <taxon>Cyclophyllidea</taxon>
        <taxon>Taeniidae</taxon>
        <taxon>Taenia</taxon>
    </lineage>
</organism>
<dbReference type="WBParaSite" id="TASK_0000771301-mRNA-1">
    <property type="protein sequence ID" value="TASK_0000771301-mRNA-1"/>
    <property type="gene ID" value="TASK_0000771301"/>
</dbReference>
<proteinExistence type="predicted"/>
<reference evidence="3" key="1">
    <citation type="submission" date="2017-02" db="UniProtKB">
        <authorList>
            <consortium name="WormBaseParasite"/>
        </authorList>
    </citation>
    <scope>IDENTIFICATION</scope>
</reference>
<keyword evidence="2" id="KW-1185">Reference proteome</keyword>
<evidence type="ECO:0000313" key="2">
    <source>
        <dbReference type="Proteomes" id="UP000282613"/>
    </source>
</evidence>
<evidence type="ECO:0000313" key="3">
    <source>
        <dbReference type="WBParaSite" id="TASK_0000771301-mRNA-1"/>
    </source>
</evidence>
<protein>
    <submittedName>
        <fullName evidence="3">TTC5_OB domain-containing protein</fullName>
    </submittedName>
</protein>
<dbReference type="Gene3D" id="1.25.40.10">
    <property type="entry name" value="Tetratricopeptide repeat domain"/>
    <property type="match status" value="1"/>
</dbReference>
<accession>A0A0R3WAV6</accession>
<evidence type="ECO:0000313" key="1">
    <source>
        <dbReference type="EMBL" id="VDK38885.1"/>
    </source>
</evidence>
<gene>
    <name evidence="1" type="ORF">TASK_LOCUS7714</name>
</gene>